<evidence type="ECO:0000256" key="1">
    <source>
        <dbReference type="SAM" id="MobiDB-lite"/>
    </source>
</evidence>
<keyword evidence="3" id="KW-1185">Reference proteome</keyword>
<accession>A0ABD5PZK0</accession>
<feature type="region of interest" description="Disordered" evidence="1">
    <location>
        <begin position="18"/>
        <end position="78"/>
    </location>
</feature>
<dbReference type="EMBL" id="JBHSHT010000001">
    <property type="protein sequence ID" value="MFC4823738.1"/>
    <property type="molecule type" value="Genomic_DNA"/>
</dbReference>
<sequence length="108" mass="11746">MGPWSGRLYEMDLREITSGLCGGDERTRRDDESGTTAGSEREGDGSRSATSESGDTATNRSETTSDDSASSEQDRDDDYLCPFCETEFDAERGACPECNAEIVLRGTR</sequence>
<evidence type="ECO:0000313" key="3">
    <source>
        <dbReference type="Proteomes" id="UP001595945"/>
    </source>
</evidence>
<feature type="compositionally biased region" description="Basic and acidic residues" evidence="1">
    <location>
        <begin position="23"/>
        <end position="32"/>
    </location>
</feature>
<organism evidence="2 3">
    <name type="scientific">Halorussus aquaticus</name>
    <dbReference type="NCBI Taxonomy" id="2953748"/>
    <lineage>
        <taxon>Archaea</taxon>
        <taxon>Methanobacteriati</taxon>
        <taxon>Methanobacteriota</taxon>
        <taxon>Stenosarchaea group</taxon>
        <taxon>Halobacteria</taxon>
        <taxon>Halobacteriales</taxon>
        <taxon>Haladaptataceae</taxon>
        <taxon>Halorussus</taxon>
    </lineage>
</organism>
<name>A0ABD5PZK0_9EURY</name>
<reference evidence="2 3" key="1">
    <citation type="journal article" date="2019" name="Int. J. Syst. Evol. Microbiol.">
        <title>The Global Catalogue of Microorganisms (GCM) 10K type strain sequencing project: providing services to taxonomists for standard genome sequencing and annotation.</title>
        <authorList>
            <consortium name="The Broad Institute Genomics Platform"/>
            <consortium name="The Broad Institute Genome Sequencing Center for Infectious Disease"/>
            <person name="Wu L."/>
            <person name="Ma J."/>
        </authorList>
    </citation>
    <scope>NUCLEOTIDE SEQUENCE [LARGE SCALE GENOMIC DNA]</scope>
    <source>
        <strain evidence="2 3">XZYJ18</strain>
    </source>
</reference>
<feature type="compositionally biased region" description="Polar residues" evidence="1">
    <location>
        <begin position="47"/>
        <end position="60"/>
    </location>
</feature>
<gene>
    <name evidence="2" type="ORF">ACFO9K_05650</name>
</gene>
<dbReference type="RefSeq" id="WP_254270325.1">
    <property type="nucleotide sequence ID" value="NZ_CP100401.1"/>
</dbReference>
<protein>
    <recommendedName>
        <fullName evidence="4">Small CPxCG-related zinc finger protein</fullName>
    </recommendedName>
</protein>
<dbReference type="AlphaFoldDB" id="A0ABD5PZK0"/>
<evidence type="ECO:0000313" key="2">
    <source>
        <dbReference type="EMBL" id="MFC4823738.1"/>
    </source>
</evidence>
<comment type="caution">
    <text evidence="2">The sequence shown here is derived from an EMBL/GenBank/DDBJ whole genome shotgun (WGS) entry which is preliminary data.</text>
</comment>
<dbReference type="GeneID" id="73046999"/>
<evidence type="ECO:0008006" key="4">
    <source>
        <dbReference type="Google" id="ProtNLM"/>
    </source>
</evidence>
<proteinExistence type="predicted"/>
<dbReference type="Proteomes" id="UP001595945">
    <property type="component" value="Unassembled WGS sequence"/>
</dbReference>